<sequence>MKPMYGQRLLAIYAGVLTLLVVAALLSGFVGAPQRATFDALTVHRIDVVEPDGTLRMVISDQARFPGLIVRGKHYAHDRPTAGMLFYNNEGTENGGLIFGGYTDKNGKVKSWGHLSFDQYMQDQVFTIDASDVDGKRTAGLELIDRPTYPITEIVALMQRMRGMSDVQREAALHAFQASHPSPSKRLVMARAPDGGVSLGLNDRRGHPRIVLEVAADGTPSIRMLDANGTVVSALRPSKP</sequence>
<evidence type="ECO:0000313" key="3">
    <source>
        <dbReference type="Proteomes" id="UP000029708"/>
    </source>
</evidence>
<dbReference type="RefSeq" id="WP_043101587.1">
    <property type="nucleotide sequence ID" value="NZ_JACHET010000001.1"/>
</dbReference>
<dbReference type="OrthoDB" id="1349101at2"/>
<protein>
    <submittedName>
        <fullName evidence="1">Uncharacterized protein</fullName>
    </submittedName>
</protein>
<dbReference type="EMBL" id="JACHET010000001">
    <property type="protein sequence ID" value="MBB6182800.1"/>
    <property type="molecule type" value="Genomic_DNA"/>
</dbReference>
<reference evidence="2 4" key="2">
    <citation type="submission" date="2020-08" db="EMBL/GenBank/DDBJ databases">
        <title>Genomic Encyclopedia of Type Strains, Phase IV (KMG-IV): sequencing the most valuable type-strain genomes for metagenomic binning, comparative biology and taxonomic classification.</title>
        <authorList>
            <person name="Goeker M."/>
        </authorList>
    </citation>
    <scope>NUCLEOTIDE SEQUENCE [LARGE SCALE GENOMIC DNA]</scope>
    <source>
        <strain evidence="2 4">DSM 107085</strain>
    </source>
</reference>
<proteinExistence type="predicted"/>
<evidence type="ECO:0000313" key="2">
    <source>
        <dbReference type="EMBL" id="MBB6182800.1"/>
    </source>
</evidence>
<evidence type="ECO:0000313" key="1">
    <source>
        <dbReference type="EMBL" id="KGI77675.1"/>
    </source>
</evidence>
<dbReference type="STRING" id="1543381.LF63_0110405"/>
<dbReference type="EMBL" id="JROI01000011">
    <property type="protein sequence ID" value="KGI77675.1"/>
    <property type="molecule type" value="Genomic_DNA"/>
</dbReference>
<dbReference type="Proteomes" id="UP000029708">
    <property type="component" value="Unassembled WGS sequence"/>
</dbReference>
<name>A0A099CXD5_9GAMM</name>
<dbReference type="AlphaFoldDB" id="A0A099CXD5"/>
<gene>
    <name evidence="2" type="ORF">HNQ86_000145</name>
    <name evidence="1" type="ORF">LF63_0110405</name>
</gene>
<dbReference type="Proteomes" id="UP000560000">
    <property type="component" value="Unassembled WGS sequence"/>
</dbReference>
<comment type="caution">
    <text evidence="1">The sequence shown here is derived from an EMBL/GenBank/DDBJ whole genome shotgun (WGS) entry which is preliminary data.</text>
</comment>
<organism evidence="1 3">
    <name type="scientific">Oleiagrimonas soli</name>
    <dbReference type="NCBI Taxonomy" id="1543381"/>
    <lineage>
        <taxon>Bacteria</taxon>
        <taxon>Pseudomonadati</taxon>
        <taxon>Pseudomonadota</taxon>
        <taxon>Gammaproteobacteria</taxon>
        <taxon>Lysobacterales</taxon>
        <taxon>Rhodanobacteraceae</taxon>
        <taxon>Oleiagrimonas</taxon>
    </lineage>
</organism>
<dbReference type="HOGENOM" id="CLU_100992_0_0_6"/>
<reference evidence="1 3" key="1">
    <citation type="submission" date="2014-09" db="EMBL/GenBank/DDBJ databases">
        <title>Xanthomonadaceae 3.5X direct submission.</title>
        <authorList>
            <person name="Fang T."/>
            <person name="Wang H."/>
        </authorList>
    </citation>
    <scope>NUCLEOTIDE SEQUENCE [LARGE SCALE GENOMIC DNA]</scope>
    <source>
        <strain evidence="1 3">3.5X</strain>
    </source>
</reference>
<keyword evidence="3" id="KW-1185">Reference proteome</keyword>
<evidence type="ECO:0000313" key="4">
    <source>
        <dbReference type="Proteomes" id="UP000560000"/>
    </source>
</evidence>
<accession>A0A099CXD5</accession>